<protein>
    <submittedName>
        <fullName evidence="1">Uncharacterized protein</fullName>
    </submittedName>
</protein>
<comment type="caution">
    <text evidence="1">The sequence shown here is derived from an EMBL/GenBank/DDBJ whole genome shotgun (WGS) entry which is preliminary data.</text>
</comment>
<reference evidence="1" key="1">
    <citation type="journal article" date="2015" name="Genome Biol. Evol.">
        <title>Organellar Genomes of White Spruce (Picea glauca): Assembly and Annotation.</title>
        <authorList>
            <person name="Jackman S.D."/>
            <person name="Warren R.L."/>
            <person name="Gibb E.A."/>
            <person name="Vandervalk B.P."/>
            <person name="Mohamadi H."/>
            <person name="Chu J."/>
            <person name="Raymond A."/>
            <person name="Pleasance S."/>
            <person name="Coope R."/>
            <person name="Wildung M.R."/>
            <person name="Ritland C.E."/>
            <person name="Bousquet J."/>
            <person name="Jones S.J."/>
            <person name="Bohlmann J."/>
            <person name="Birol I."/>
        </authorList>
    </citation>
    <scope>NUCLEOTIDE SEQUENCE [LARGE SCALE GENOMIC DNA]</scope>
    <source>
        <tissue evidence="1">Flushing bud</tissue>
    </source>
</reference>
<keyword evidence="1" id="KW-0496">Mitochondrion</keyword>
<sequence>MNRDHRDGESIRAKLCWPFLPLKANSIDIILYMIQWFSICNLIYIYFFISISIIDVSMVCAIAAPLFIKEAEFPPSENHHLDLRAVRPGCDSHLFKIFPYFCR</sequence>
<geneLocation type="mitochondrion" evidence="1"/>
<dbReference type="AlphaFoldDB" id="A0A101M3P9"/>
<dbReference type="EMBL" id="LKAM01000001">
    <property type="protein sequence ID" value="KUM50384.1"/>
    <property type="molecule type" value="Genomic_DNA"/>
</dbReference>
<evidence type="ECO:0000313" key="1">
    <source>
        <dbReference type="EMBL" id="KUM50384.1"/>
    </source>
</evidence>
<proteinExistence type="predicted"/>
<gene>
    <name evidence="1" type="ORF">ABT39_MTgene227</name>
</gene>
<organism evidence="1">
    <name type="scientific">Picea glauca</name>
    <name type="common">White spruce</name>
    <name type="synonym">Pinus glauca</name>
    <dbReference type="NCBI Taxonomy" id="3330"/>
    <lineage>
        <taxon>Eukaryota</taxon>
        <taxon>Viridiplantae</taxon>
        <taxon>Streptophyta</taxon>
        <taxon>Embryophyta</taxon>
        <taxon>Tracheophyta</taxon>
        <taxon>Spermatophyta</taxon>
        <taxon>Pinopsida</taxon>
        <taxon>Pinidae</taxon>
        <taxon>Conifers I</taxon>
        <taxon>Pinales</taxon>
        <taxon>Pinaceae</taxon>
        <taxon>Picea</taxon>
    </lineage>
</organism>
<accession>A0A101M3P9</accession>
<name>A0A101M3P9_PICGL</name>